<dbReference type="SMART" id="SM00228">
    <property type="entry name" value="PDZ"/>
    <property type="match status" value="1"/>
</dbReference>
<keyword evidence="6" id="KW-1185">Reference proteome</keyword>
<gene>
    <name evidence="5" type="ORF">SAMN05421545_1724</name>
</gene>
<dbReference type="EMBL" id="FTNM01000002">
    <property type="protein sequence ID" value="SIQ92900.1"/>
    <property type="molecule type" value="Genomic_DNA"/>
</dbReference>
<feature type="domain" description="Peptidase A2" evidence="4">
    <location>
        <begin position="72"/>
        <end position="108"/>
    </location>
</feature>
<evidence type="ECO:0000256" key="2">
    <source>
        <dbReference type="SAM" id="SignalP"/>
    </source>
</evidence>
<dbReference type="SUPFAM" id="SSF50156">
    <property type="entry name" value="PDZ domain-like"/>
    <property type="match status" value="1"/>
</dbReference>
<evidence type="ECO:0000313" key="6">
    <source>
        <dbReference type="Proteomes" id="UP000185924"/>
    </source>
</evidence>
<accession>A0A1N6WS51</accession>
<reference evidence="6" key="1">
    <citation type="submission" date="2017-01" db="EMBL/GenBank/DDBJ databases">
        <authorList>
            <person name="Varghese N."/>
            <person name="Submissions S."/>
        </authorList>
    </citation>
    <scope>NUCLEOTIDE SEQUENCE [LARGE SCALE GENOMIC DNA]</scope>
    <source>
        <strain evidence="6">DM9</strain>
    </source>
</reference>
<protein>
    <submittedName>
        <fullName evidence="5">Aspartyl protease</fullName>
    </submittedName>
</protein>
<keyword evidence="1" id="KW-0378">Hydrolase</keyword>
<dbReference type="Gene3D" id="2.40.70.10">
    <property type="entry name" value="Acid Proteases"/>
    <property type="match status" value="2"/>
</dbReference>
<dbReference type="InterPro" id="IPR021109">
    <property type="entry name" value="Peptidase_aspartic_dom_sf"/>
</dbReference>
<feature type="domain" description="PDZ" evidence="3">
    <location>
        <begin position="340"/>
        <end position="395"/>
    </location>
</feature>
<dbReference type="Pfam" id="PF17820">
    <property type="entry name" value="PDZ_6"/>
    <property type="match status" value="1"/>
</dbReference>
<dbReference type="Gene3D" id="2.30.42.10">
    <property type="match status" value="1"/>
</dbReference>
<dbReference type="Proteomes" id="UP000185924">
    <property type="component" value="Unassembled WGS sequence"/>
</dbReference>
<feature type="chain" id="PRO_5012794576" evidence="2">
    <location>
        <begin position="37"/>
        <end position="424"/>
    </location>
</feature>
<evidence type="ECO:0000313" key="5">
    <source>
        <dbReference type="EMBL" id="SIQ92900.1"/>
    </source>
</evidence>
<dbReference type="InterPro" id="IPR001995">
    <property type="entry name" value="Peptidase_A2_cat"/>
</dbReference>
<keyword evidence="5" id="KW-0645">Protease</keyword>
<proteinExistence type="predicted"/>
<dbReference type="AlphaFoldDB" id="A0A1N6WS51"/>
<dbReference type="STRING" id="1077936.SAMN05421545_1724"/>
<dbReference type="PROSITE" id="PS50175">
    <property type="entry name" value="ASP_PROT_RETROV"/>
    <property type="match status" value="1"/>
</dbReference>
<evidence type="ECO:0000256" key="1">
    <source>
        <dbReference type="ARBA" id="ARBA00022801"/>
    </source>
</evidence>
<evidence type="ECO:0000259" key="3">
    <source>
        <dbReference type="PROSITE" id="PS50106"/>
    </source>
</evidence>
<sequence length="424" mass="47962">MSVSYVVFVMTRFSRFILLCLCFCLLFSEAIGQAFASDTVYFTSKRKSITIPFKLVHNLIIIPVQINDSKQLNFILDSGVKNTLITRLHYSDSLSLHESGRISIQGLGTGHEIEALYSKGNYMRMPGIMGMNHEVYVLMEDVFNLSTRMGMSIHGIIGYDIFRNFIVKINYSSKTLTLYRPDLKLKIPKKGEVYPLHIENTKAYVEAGVRQHNGDSIKVKLVIDTGASHSVSLYLPTNDRLQLPPKVMEAYLGRGLSGDINGKIGRINSFSLGKYELQDLPASFPDEESIKAALNLANRNGNLGSDILKRFTVIFDYPHERMILVPNRKYRDPFYYNMTGFEISTPLPGANFYIVSHVIDDSPAKESGLLPGDQLININGRDCKELALDELLELFDTKPGRKLRMRLKRDSKLVNVEMVLQSRI</sequence>
<dbReference type="InterPro" id="IPR041489">
    <property type="entry name" value="PDZ_6"/>
</dbReference>
<dbReference type="Pfam" id="PF13650">
    <property type="entry name" value="Asp_protease_2"/>
    <property type="match status" value="2"/>
</dbReference>
<name>A0A1N6WS51_9BACT</name>
<dbReference type="PROSITE" id="PS50106">
    <property type="entry name" value="PDZ"/>
    <property type="match status" value="1"/>
</dbReference>
<dbReference type="InterPro" id="IPR036034">
    <property type="entry name" value="PDZ_sf"/>
</dbReference>
<dbReference type="GO" id="GO:0006508">
    <property type="term" value="P:proteolysis"/>
    <property type="evidence" value="ECO:0007669"/>
    <property type="project" value="UniProtKB-KW"/>
</dbReference>
<evidence type="ECO:0000259" key="4">
    <source>
        <dbReference type="PROSITE" id="PS50175"/>
    </source>
</evidence>
<keyword evidence="2" id="KW-0732">Signal</keyword>
<dbReference type="GO" id="GO:0004190">
    <property type="term" value="F:aspartic-type endopeptidase activity"/>
    <property type="evidence" value="ECO:0007669"/>
    <property type="project" value="InterPro"/>
</dbReference>
<feature type="signal peptide" evidence="2">
    <location>
        <begin position="1"/>
        <end position="36"/>
    </location>
</feature>
<dbReference type="InterPro" id="IPR001478">
    <property type="entry name" value="PDZ"/>
</dbReference>
<organism evidence="5 6">
    <name type="scientific">Pontibacter lucknowensis</name>
    <dbReference type="NCBI Taxonomy" id="1077936"/>
    <lineage>
        <taxon>Bacteria</taxon>
        <taxon>Pseudomonadati</taxon>
        <taxon>Bacteroidota</taxon>
        <taxon>Cytophagia</taxon>
        <taxon>Cytophagales</taxon>
        <taxon>Hymenobacteraceae</taxon>
        <taxon>Pontibacter</taxon>
    </lineage>
</organism>